<dbReference type="EMBL" id="CP065725">
    <property type="protein sequence ID" value="QPT39334.1"/>
    <property type="molecule type" value="Genomic_DNA"/>
</dbReference>
<keyword evidence="4" id="KW-1185">Reference proteome</keyword>
<accession>A0A378XFW8</accession>
<name>A0A378XFW8_9BURK</name>
<dbReference type="Proteomes" id="UP000254603">
    <property type="component" value="Unassembled WGS sequence"/>
</dbReference>
<organism evidence="2 3">
    <name type="scientific">Oligella ureolytica</name>
    <dbReference type="NCBI Taxonomy" id="90244"/>
    <lineage>
        <taxon>Bacteria</taxon>
        <taxon>Pseudomonadati</taxon>
        <taxon>Pseudomonadota</taxon>
        <taxon>Betaproteobacteria</taxon>
        <taxon>Burkholderiales</taxon>
        <taxon>Alcaligenaceae</taxon>
        <taxon>Oligella</taxon>
    </lineage>
</organism>
<evidence type="ECO:0000313" key="4">
    <source>
        <dbReference type="Proteomes" id="UP000594903"/>
    </source>
</evidence>
<dbReference type="EMBL" id="UGSB01000001">
    <property type="protein sequence ID" value="SUA55675.1"/>
    <property type="molecule type" value="Genomic_DNA"/>
</dbReference>
<dbReference type="Pfam" id="PF07751">
    <property type="entry name" value="Abi_2"/>
    <property type="match status" value="1"/>
</dbReference>
<dbReference type="InterPro" id="IPR011664">
    <property type="entry name" value="Abi_system_AbiD/AbiF-like"/>
</dbReference>
<proteinExistence type="predicted"/>
<protein>
    <submittedName>
        <fullName evidence="1">Abi family protein</fullName>
    </submittedName>
    <submittedName>
        <fullName evidence="2">Abortive infection bacteriophage resistance protein</fullName>
    </submittedName>
</protein>
<evidence type="ECO:0000313" key="1">
    <source>
        <dbReference type="EMBL" id="QPT39334.1"/>
    </source>
</evidence>
<evidence type="ECO:0000313" key="2">
    <source>
        <dbReference type="EMBL" id="SUA55675.1"/>
    </source>
</evidence>
<gene>
    <name evidence="1" type="ORF">I6G29_09135</name>
    <name evidence="2" type="ORF">NCTC11997_01891</name>
</gene>
<reference evidence="2 3" key="1">
    <citation type="submission" date="2018-06" db="EMBL/GenBank/DDBJ databases">
        <authorList>
            <consortium name="Pathogen Informatics"/>
            <person name="Doyle S."/>
        </authorList>
    </citation>
    <scope>NUCLEOTIDE SEQUENCE [LARGE SCALE GENOMIC DNA]</scope>
    <source>
        <strain evidence="2 3">NCTC11997</strain>
    </source>
</reference>
<dbReference type="AlphaFoldDB" id="A0A378XFW8"/>
<reference evidence="1 4" key="2">
    <citation type="submission" date="2020-12" db="EMBL/GenBank/DDBJ databases">
        <title>FDA dAtabase for Regulatory Grade micrObial Sequences (FDA-ARGOS): Supporting development and validation of Infectious Disease Dx tests.</title>
        <authorList>
            <person name="Sproer C."/>
            <person name="Gronow S."/>
            <person name="Severitt S."/>
            <person name="Schroder I."/>
            <person name="Tallon L."/>
            <person name="Sadzewicz L."/>
            <person name="Zhao X."/>
            <person name="Boylan J."/>
            <person name="Ott S."/>
            <person name="Bowen H."/>
            <person name="Vavikolanu K."/>
            <person name="Mehta A."/>
            <person name="Aluvathingal J."/>
            <person name="Nadendla S."/>
            <person name="Lowell S."/>
            <person name="Myers T."/>
            <person name="Yan Y."/>
            <person name="Sichtig H."/>
        </authorList>
    </citation>
    <scope>NUCLEOTIDE SEQUENCE [LARGE SCALE GENOMIC DNA]</scope>
    <source>
        <strain evidence="1 4">FDAARGOS_872</strain>
    </source>
</reference>
<dbReference type="Proteomes" id="UP000594903">
    <property type="component" value="Chromosome"/>
</dbReference>
<evidence type="ECO:0000313" key="3">
    <source>
        <dbReference type="Proteomes" id="UP000254603"/>
    </source>
</evidence>
<sequence length="100" mass="11993">MNRVKPWQSYPEQLQILKRRGLQVEDDEAALRYLARIGYYRLSGYWYPMRLINQSASARQKRPIRLDQFVDGSRFEDAVRLYIFDAKLRLLALDALERIE</sequence>